<dbReference type="Gene3D" id="1.20.1280.50">
    <property type="match status" value="1"/>
</dbReference>
<protein>
    <recommendedName>
        <fullName evidence="4">F-box domain-containing protein</fullName>
    </recommendedName>
</protein>
<dbReference type="InterPro" id="IPR036047">
    <property type="entry name" value="F-box-like_dom_sf"/>
</dbReference>
<reference evidence="3" key="1">
    <citation type="journal article" date="2012" name="Insect Biochem. Mol. Biol.">
        <title>Transcriptome and full-length cDNA resources for the mountain pine beetle, Dendroctonus ponderosae Hopkins, a major insect pest of pine forests.</title>
        <authorList>
            <person name="Keeling C.I."/>
            <person name="Henderson H."/>
            <person name="Li M."/>
            <person name="Yuen M."/>
            <person name="Clark E.L."/>
            <person name="Fraser J.D."/>
            <person name="Huber D.P."/>
            <person name="Liao N.Y."/>
            <person name="Roderick Docking T."/>
            <person name="Birol I."/>
            <person name="Chan S.K."/>
            <person name="Taylor G.A."/>
            <person name="Palmquist D."/>
            <person name="Jones S.J."/>
            <person name="Bohlmann J."/>
        </authorList>
    </citation>
    <scope>NUCLEOTIDE SEQUENCE</scope>
    <source>
        <tissue evidence="3">Midgut and adhering fatbody of emerged adults of both sexes after feeding on lodgepole pine for up to 64 h</tissue>
    </source>
</reference>
<dbReference type="InterPro" id="IPR039752">
    <property type="entry name" value="F-box_only"/>
</dbReference>
<dbReference type="GO" id="GO:0019005">
    <property type="term" value="C:SCF ubiquitin ligase complex"/>
    <property type="evidence" value="ECO:0007669"/>
    <property type="project" value="TreeGrafter"/>
</dbReference>
<dbReference type="Gene3D" id="2.60.120.260">
    <property type="entry name" value="Galactose-binding domain-like"/>
    <property type="match status" value="1"/>
</dbReference>
<dbReference type="InterPro" id="IPR007397">
    <property type="entry name" value="F-box-assoc_dom"/>
</dbReference>
<evidence type="ECO:0000259" key="1">
    <source>
        <dbReference type="PROSITE" id="PS50181"/>
    </source>
</evidence>
<evidence type="ECO:0000259" key="2">
    <source>
        <dbReference type="PROSITE" id="PS51114"/>
    </source>
</evidence>
<dbReference type="SUPFAM" id="SSF81383">
    <property type="entry name" value="F-box domain"/>
    <property type="match status" value="1"/>
</dbReference>
<dbReference type="SMART" id="SM01198">
    <property type="entry name" value="FBA"/>
    <property type="match status" value="1"/>
</dbReference>
<dbReference type="GO" id="GO:0061630">
    <property type="term" value="F:ubiquitin protein ligase activity"/>
    <property type="evidence" value="ECO:0007669"/>
    <property type="project" value="TreeGrafter"/>
</dbReference>
<dbReference type="GO" id="GO:0036503">
    <property type="term" value="P:ERAD pathway"/>
    <property type="evidence" value="ECO:0007669"/>
    <property type="project" value="TreeGrafter"/>
</dbReference>
<dbReference type="Pfam" id="PF04300">
    <property type="entry name" value="FBA"/>
    <property type="match status" value="1"/>
</dbReference>
<proteinExistence type="evidence at transcript level"/>
<accession>J3JX85</accession>
<feature type="domain" description="FBA" evidence="2">
    <location>
        <begin position="117"/>
        <end position="326"/>
    </location>
</feature>
<dbReference type="Pfam" id="PF12937">
    <property type="entry name" value="F-box-like"/>
    <property type="match status" value="1"/>
</dbReference>
<dbReference type="PANTHER" id="PTHR12125:SF5">
    <property type="entry name" value="F-BOX DOMAIN-CONTAINING PROTEIN"/>
    <property type="match status" value="1"/>
</dbReference>
<dbReference type="GO" id="GO:0006516">
    <property type="term" value="P:glycoprotein catabolic process"/>
    <property type="evidence" value="ECO:0007669"/>
    <property type="project" value="TreeGrafter"/>
</dbReference>
<evidence type="ECO:0000313" key="3">
    <source>
        <dbReference type="EMBL" id="AEE62816.1"/>
    </source>
</evidence>
<feature type="domain" description="F-box" evidence="1">
    <location>
        <begin position="52"/>
        <end position="98"/>
    </location>
</feature>
<dbReference type="PANTHER" id="PTHR12125">
    <property type="entry name" value="F-BOX ONLY PROTEIN 6-LIKE PROTEIN"/>
    <property type="match status" value="1"/>
</dbReference>
<name>J3JX85_DENPD</name>
<dbReference type="SUPFAM" id="SSF49785">
    <property type="entry name" value="Galactose-binding domain-like"/>
    <property type="match status" value="1"/>
</dbReference>
<organism evidence="3">
    <name type="scientific">Dendroctonus ponderosae</name>
    <name type="common">Mountain pine beetle</name>
    <dbReference type="NCBI Taxonomy" id="77166"/>
    <lineage>
        <taxon>Eukaryota</taxon>
        <taxon>Metazoa</taxon>
        <taxon>Ecdysozoa</taxon>
        <taxon>Arthropoda</taxon>
        <taxon>Hexapoda</taxon>
        <taxon>Insecta</taxon>
        <taxon>Pterygota</taxon>
        <taxon>Neoptera</taxon>
        <taxon>Endopterygota</taxon>
        <taxon>Coleoptera</taxon>
        <taxon>Polyphaga</taxon>
        <taxon>Cucujiformia</taxon>
        <taxon>Curculionidae</taxon>
        <taxon>Scolytinae</taxon>
        <taxon>Dendroctonus</taxon>
    </lineage>
</organism>
<dbReference type="InterPro" id="IPR008979">
    <property type="entry name" value="Galactose-bd-like_sf"/>
</dbReference>
<dbReference type="AlphaFoldDB" id="J3JX85"/>
<dbReference type="GO" id="GO:0005737">
    <property type="term" value="C:cytoplasm"/>
    <property type="evidence" value="ECO:0007669"/>
    <property type="project" value="TreeGrafter"/>
</dbReference>
<dbReference type="PROSITE" id="PS51114">
    <property type="entry name" value="FBA"/>
    <property type="match status" value="1"/>
</dbReference>
<evidence type="ECO:0008006" key="4">
    <source>
        <dbReference type="Google" id="ProtNLM"/>
    </source>
</evidence>
<dbReference type="OrthoDB" id="1107553at2759"/>
<dbReference type="InterPro" id="IPR001810">
    <property type="entry name" value="F-box_dom"/>
</dbReference>
<dbReference type="PROSITE" id="PS50181">
    <property type="entry name" value="FBOX"/>
    <property type="match status" value="1"/>
</dbReference>
<sequence length="341" mass="39814">MYVYCVPAKDLTNLCSFPYVVNMAGELRKVSGDIKFLEEFELDKREELNGLILNELYLPKELLLEILSNLSSQDVIKCSLVCKTWFNLTRSTALWKSIYFKQEQRKKVRNLPWYVFYCHLSSDYFRNVIKNGNGELHFKHWQILQNKGDKFGVEKVPTGCDLLPADIPEFHGKTSCFVTSYEYCSKYQKFDLSSKRLLSYIIQKYRPILYASEWYTGRFDCSCSYDLLLACERTSEKWEPKKLIKNRHSFFPANRTLPSSIGWPYQKSVSGSAGLDHTHWEKKEIFYEDYPDDLTCIIFIHGGKDAQFWKGRYGSKMAGGTLKFVFESIQPPPDDFSAEEL</sequence>
<dbReference type="GO" id="GO:0031146">
    <property type="term" value="P:SCF-dependent proteasomal ubiquitin-dependent protein catabolic process"/>
    <property type="evidence" value="ECO:0007669"/>
    <property type="project" value="TreeGrafter"/>
</dbReference>
<dbReference type="SMART" id="SM00256">
    <property type="entry name" value="FBOX"/>
    <property type="match status" value="1"/>
</dbReference>
<dbReference type="EMBL" id="BT127854">
    <property type="protein sequence ID" value="AEE62816.1"/>
    <property type="molecule type" value="mRNA"/>
</dbReference>